<keyword evidence="2" id="KW-0472">Membrane</keyword>
<dbReference type="EMBL" id="BN001305">
    <property type="protein sequence ID" value="CBF81925.1"/>
    <property type="molecule type" value="Genomic_DNA"/>
</dbReference>
<name>Q5B202_EMENI</name>
<reference evidence="7" key="2">
    <citation type="journal article" date="2009" name="Fungal Genet. Biol.">
        <title>The 2008 update of the Aspergillus nidulans genome annotation: a community effort.</title>
        <authorList>
            <person name="Wortman J.R."/>
            <person name="Gilsenan J.M."/>
            <person name="Joardar V."/>
            <person name="Deegan J."/>
            <person name="Clutterbuck J."/>
            <person name="Andersen M.R."/>
            <person name="Archer D."/>
            <person name="Bencina M."/>
            <person name="Braus G."/>
            <person name="Coutinho P."/>
            <person name="von Dohren H."/>
            <person name="Doonan J."/>
            <person name="Driessen A.J."/>
            <person name="Durek P."/>
            <person name="Espeso E."/>
            <person name="Fekete E."/>
            <person name="Flipphi M."/>
            <person name="Estrada C.G."/>
            <person name="Geysens S."/>
            <person name="Goldman G."/>
            <person name="de Groot P.W."/>
            <person name="Hansen K."/>
            <person name="Harris S.D."/>
            <person name="Heinekamp T."/>
            <person name="Helmstaedt K."/>
            <person name="Henrissat B."/>
            <person name="Hofmann G."/>
            <person name="Homan T."/>
            <person name="Horio T."/>
            <person name="Horiuchi H."/>
            <person name="James S."/>
            <person name="Jones M."/>
            <person name="Karaffa L."/>
            <person name="Karanyi Z."/>
            <person name="Kato M."/>
            <person name="Keller N."/>
            <person name="Kelly D.E."/>
            <person name="Kiel J.A."/>
            <person name="Kim J.M."/>
            <person name="van der Klei I.J."/>
            <person name="Klis F.M."/>
            <person name="Kovalchuk A."/>
            <person name="Krasevec N."/>
            <person name="Kubicek C.P."/>
            <person name="Liu B."/>
            <person name="Maccabe A."/>
            <person name="Meyer V."/>
            <person name="Mirabito P."/>
            <person name="Miskei M."/>
            <person name="Mos M."/>
            <person name="Mullins J."/>
            <person name="Nelson D.R."/>
            <person name="Nielsen J."/>
            <person name="Oakley B.R."/>
            <person name="Osmani S.A."/>
            <person name="Pakula T."/>
            <person name="Paszewski A."/>
            <person name="Paulsen I."/>
            <person name="Pilsyk S."/>
            <person name="Pocsi I."/>
            <person name="Punt P.J."/>
            <person name="Ram A.F."/>
            <person name="Ren Q."/>
            <person name="Robellet X."/>
            <person name="Robson G."/>
            <person name="Seiboth B."/>
            <person name="van Solingen P."/>
            <person name="Specht T."/>
            <person name="Sun J."/>
            <person name="Taheri-Talesh N."/>
            <person name="Takeshita N."/>
            <person name="Ussery D."/>
            <person name="vanKuyk P.A."/>
            <person name="Visser H."/>
            <person name="van de Vondervoort P.J."/>
            <person name="de Vries R.P."/>
            <person name="Walton J."/>
            <person name="Xiang X."/>
            <person name="Xiong Y."/>
            <person name="Zeng A.P."/>
            <person name="Brandt B.W."/>
            <person name="Cornell M.J."/>
            <person name="van den Hondel C.A."/>
            <person name="Visser J."/>
            <person name="Oliver S.G."/>
            <person name="Turner G."/>
        </authorList>
    </citation>
    <scope>GENOME REANNOTATION</scope>
    <source>
        <strain evidence="7">FGSC A4 / ATCC 38163 / CBS 112.46 / NRRL 194 / M139</strain>
    </source>
</reference>
<dbReference type="PANTHER" id="PTHR12652:SF23">
    <property type="entry name" value="MICROBODY (PEROXISOME) PROLIFERATION PROTEIN PEROXIN 11B (EUROFUNG)"/>
    <property type="match status" value="1"/>
</dbReference>
<dbReference type="HOGENOM" id="CLU_049216_1_1_1"/>
<dbReference type="GeneID" id="2871716"/>
<evidence type="ECO:0000256" key="4">
    <source>
        <dbReference type="ARBA" id="ARBA00046271"/>
    </source>
</evidence>
<evidence type="ECO:0000256" key="1">
    <source>
        <dbReference type="ARBA" id="ARBA00022593"/>
    </source>
</evidence>
<evidence type="ECO:0000256" key="3">
    <source>
        <dbReference type="ARBA" id="ARBA00023140"/>
    </source>
</evidence>
<dbReference type="Proteomes" id="UP000000560">
    <property type="component" value="Chromosome V"/>
</dbReference>
<keyword evidence="3" id="KW-0576">Peroxisome</keyword>
<organism evidence="6 7">
    <name type="scientific">Emericella nidulans (strain FGSC A4 / ATCC 38163 / CBS 112.46 / NRRL 194 / M139)</name>
    <name type="common">Aspergillus nidulans</name>
    <dbReference type="NCBI Taxonomy" id="227321"/>
    <lineage>
        <taxon>Eukaryota</taxon>
        <taxon>Fungi</taxon>
        <taxon>Dikarya</taxon>
        <taxon>Ascomycota</taxon>
        <taxon>Pezizomycotina</taxon>
        <taxon>Eurotiomycetes</taxon>
        <taxon>Eurotiomycetidae</taxon>
        <taxon>Eurotiales</taxon>
        <taxon>Aspergillaceae</taxon>
        <taxon>Aspergillus</taxon>
        <taxon>Aspergillus subgen. Nidulantes</taxon>
    </lineage>
</organism>
<proteinExistence type="predicted"/>
<evidence type="ECO:0000313" key="6">
    <source>
        <dbReference type="EMBL" id="CBF81925.1"/>
    </source>
</evidence>
<dbReference type="GO" id="GO:0005778">
    <property type="term" value="C:peroxisomal membrane"/>
    <property type="evidence" value="ECO:0000318"/>
    <property type="project" value="GO_Central"/>
</dbReference>
<keyword evidence="7" id="KW-1185">Reference proteome</keyword>
<dbReference type="eggNOG" id="ENOG502SS81">
    <property type="taxonomic scope" value="Eukaryota"/>
</dbReference>
<dbReference type="VEuPathDB" id="FungiDB:AN5428"/>
<accession>C8VGJ3</accession>
<comment type="subcellular location">
    <subcellularLocation>
        <location evidence="4">Peroxisome membrane</location>
    </subcellularLocation>
</comment>
<gene>
    <name evidence="6" type="ORF">ANIA_05428</name>
</gene>
<evidence type="ECO:0000256" key="5">
    <source>
        <dbReference type="SAM" id="MobiDB-lite"/>
    </source>
</evidence>
<dbReference type="OMA" id="MFFTTFT"/>
<dbReference type="Pfam" id="PF05648">
    <property type="entry name" value="PEX11"/>
    <property type="match status" value="1"/>
</dbReference>
<dbReference type="KEGG" id="ani:ANIA_05428"/>
<dbReference type="PANTHER" id="PTHR12652">
    <property type="entry name" value="PEROXISOMAL BIOGENESIS FACTOR 11"/>
    <property type="match status" value="1"/>
</dbReference>
<dbReference type="GO" id="GO:0016559">
    <property type="term" value="P:peroxisome fission"/>
    <property type="evidence" value="ECO:0000318"/>
    <property type="project" value="GO_Central"/>
</dbReference>
<reference evidence="7" key="1">
    <citation type="journal article" date="2005" name="Nature">
        <title>Sequencing of Aspergillus nidulans and comparative analysis with A. fumigatus and A. oryzae.</title>
        <authorList>
            <person name="Galagan J.E."/>
            <person name="Calvo S.E."/>
            <person name="Cuomo C."/>
            <person name="Ma L.J."/>
            <person name="Wortman J.R."/>
            <person name="Batzoglou S."/>
            <person name="Lee S.I."/>
            <person name="Basturkmen M."/>
            <person name="Spevak C.C."/>
            <person name="Clutterbuck J."/>
            <person name="Kapitonov V."/>
            <person name="Jurka J."/>
            <person name="Scazzocchio C."/>
            <person name="Farman M."/>
            <person name="Butler J."/>
            <person name="Purcell S."/>
            <person name="Harris S."/>
            <person name="Braus G.H."/>
            <person name="Draht O."/>
            <person name="Busch S."/>
            <person name="D'Enfert C."/>
            <person name="Bouchier C."/>
            <person name="Goldman G.H."/>
            <person name="Bell-Pedersen D."/>
            <person name="Griffiths-Jones S."/>
            <person name="Doonan J.H."/>
            <person name="Yu J."/>
            <person name="Vienken K."/>
            <person name="Pain A."/>
            <person name="Freitag M."/>
            <person name="Selker E.U."/>
            <person name="Archer D.B."/>
            <person name="Penalva M.A."/>
            <person name="Oakley B.R."/>
            <person name="Momany M."/>
            <person name="Tanaka T."/>
            <person name="Kumagai T."/>
            <person name="Asai K."/>
            <person name="Machida M."/>
            <person name="Nierman W.C."/>
            <person name="Denning D.W."/>
            <person name="Caddick M."/>
            <person name="Hynes M."/>
            <person name="Paoletti M."/>
            <person name="Fischer R."/>
            <person name="Miller B."/>
            <person name="Dyer P."/>
            <person name="Sachs M.S."/>
            <person name="Osmani S.A."/>
            <person name="Birren B.W."/>
        </authorList>
    </citation>
    <scope>NUCLEOTIDE SEQUENCE [LARGE SCALE GENOMIC DNA]</scope>
    <source>
        <strain evidence="7">FGSC A4 / ATCC 38163 / CBS 112.46 / NRRL 194 / M139</strain>
    </source>
</reference>
<feature type="region of interest" description="Disordered" evidence="5">
    <location>
        <begin position="161"/>
        <end position="188"/>
    </location>
</feature>
<dbReference type="InterPro" id="IPR008733">
    <property type="entry name" value="PEX11"/>
</dbReference>
<protein>
    <submittedName>
        <fullName evidence="6">Microbody (Peroxisome) proliferation protein peroxin 11B (Eurofung)</fullName>
    </submittedName>
</protein>
<dbReference type="AlphaFoldDB" id="Q5B202"/>
<keyword evidence="1" id="KW-0962">Peroxisome biogenesis</keyword>
<evidence type="ECO:0000256" key="2">
    <source>
        <dbReference type="ARBA" id="ARBA00023136"/>
    </source>
</evidence>
<sequence>MAQTPASSGFSPLKSLVIYTSQTSGLEKTLRLIQATSQVVGVTTASKALATQCLTARDQLALTRRYFRLLDFYGCFERVHFLINTPSSTGTILSVMELAQYTFLGLYLLLEDLTILHDMGVARVDWYHPLMTEANKFWFYALMLSVIRCTWELFFPSAPVTPSKTSSSGSEKSKARGQQPQPSPPKWPLVKRIIIDGCDLTLPGSFLGWTPVTSLQIGLGMVLSTVLAGHDVWAAQQ</sequence>
<dbReference type="InParanoid" id="Q5B202"/>
<dbReference type="OrthoDB" id="3636394at2759"/>
<accession>Q5B202</accession>
<evidence type="ECO:0000313" key="7">
    <source>
        <dbReference type="Proteomes" id="UP000000560"/>
    </source>
</evidence>
<dbReference type="RefSeq" id="XP_663032.1">
    <property type="nucleotide sequence ID" value="XM_657940.1"/>
</dbReference>